<evidence type="ECO:0000256" key="4">
    <source>
        <dbReference type="ARBA" id="ARBA00023157"/>
    </source>
</evidence>
<keyword evidence="4" id="KW-1015">Disulfide bond</keyword>
<evidence type="ECO:0000256" key="2">
    <source>
        <dbReference type="ARBA" id="ARBA00022525"/>
    </source>
</evidence>
<dbReference type="GO" id="GO:0005576">
    <property type="term" value="C:extracellular region"/>
    <property type="evidence" value="ECO:0007669"/>
    <property type="project" value="UniProtKB-SubCell"/>
</dbReference>
<protein>
    <recommendedName>
        <fullName evidence="6">MACPF domain-containing protein</fullName>
    </recommendedName>
</protein>
<keyword evidence="8" id="KW-1185">Reference proteome</keyword>
<sequence length="1206" mass="133615">MKKFGGGVLLVLNALLAMIIIFAPSQILSLATTNVLYVDPSNVNACTIKVTDCGTSVKPFTTIGDAIAAAMQGSTSELSTNYNWVVLVNPVQSYVGTQNIGINVQLAKGSSIELRSMTATTVTIDCQGSGYFMNIRSTSHFKMNNFLVKNCNANIGGAMSIVQSSATLTNCNFFNNQAAIGGALYIDSCKSVIISATKFDKNIAYERGSAFDVNNSPEVELFNVEFAGKTFSCRQSSVVADTIISAENAGVKCDDQCSFSKGGTVICHRTVDNIIGDILIQYPFCLPSRNSLNCETRCQSTTDSCLSCDACPCFMSGAFVTTAVGSCTKSRFVTPTINLDDLLPGITDKVTIDIVAYVKVPKSGYYSYSTHSTHLGISLQMDSRTMLLSAYQRELWSSNRTIYLEQKHPHALSFRLTSPATFVALKRSFSFSFDNGQGIEMFYSRSICGDGIFHKDMTDCDHDKHIVPASGNIVCGDNICNEDNPNDCFQDCYSHITPICDARKVPKNHIAPGFITQDDTLGAIIDNQMIWHLPGSEHMTTAIDIVSGEHAQKPIFYFGYCSDSDINLVQDVYRGSVYELPKELAGKMLPQCSFDTSTTTHSSVTEMKESKTKKSMSSYSGSIGGSYDGVGAEVNAAYSKDQSITQTNSKSDSSTSTIFVTEVACNVSTVELVEIVFHPTFLKDVKKCKSVNDMVGVIEKYGTHYIKSGVLGGKLTQSTITSEVMTSSEQEADWSESSKRSMGASIKTPVLQGGASNSDTSDSTLSGKQQDEKMAKSERTSIVTLGGSPGSYAPGSSSQGEMFQKWASSIDLNPAVISQDLYPIRDIIPSTWMTSVVGKNVQSLWKDAETIYYDRNLFNDRSLAKKQEIKYMMLIYTTPYTAEYLPQITIKWTDVKNKPKESKIDPYFKRRKDANSWYPSYVMDLNYVVPSANDKCWTIPTAFPSYYKLTDTSQQYCQYSRKSILSPLRFDFVLDADFLTSITRPVITVTDVPLAIDPTFSIVRFESSEGIIFDKNGGYKPFAKTYVTTAVSHLFGPHLVGPLDTYLRTPSTPASALRNGLANFYKPQEYSTIKDTIQILYTNPSATEATLGEHQFVWEVNNEHRYTYGYFSHPYTTGTPTYRYKNIYQIGSTARVDWALSMEPQPSISSWKRKARYHHTAMNFYAEFTPTISGSSMNMKIESMDPNRFEWLYTRNYVREREIMYD</sequence>
<dbReference type="KEGG" id="dfa:DFA_10515"/>
<dbReference type="InterPro" id="IPR011050">
    <property type="entry name" value="Pectin_lyase_fold/virulence"/>
</dbReference>
<feature type="compositionally biased region" description="Basic and acidic residues" evidence="5">
    <location>
        <begin position="769"/>
        <end position="779"/>
    </location>
</feature>
<dbReference type="GeneID" id="14867642"/>
<reference evidence="8" key="1">
    <citation type="journal article" date="2011" name="Genome Res.">
        <title>Phylogeny-wide analysis of social amoeba genomes highlights ancient origins for complex intercellular communication.</title>
        <authorList>
            <person name="Heidel A.J."/>
            <person name="Lawal H.M."/>
            <person name="Felder M."/>
            <person name="Schilde C."/>
            <person name="Helps N.R."/>
            <person name="Tunggal B."/>
            <person name="Rivero F."/>
            <person name="John U."/>
            <person name="Schleicher M."/>
            <person name="Eichinger L."/>
            <person name="Platzer M."/>
            <person name="Noegel A.A."/>
            <person name="Schaap P."/>
            <person name="Gloeckner G."/>
        </authorList>
    </citation>
    <scope>NUCLEOTIDE SEQUENCE [LARGE SCALE GENOMIC DNA]</scope>
    <source>
        <strain evidence="8">SH3</strain>
    </source>
</reference>
<name>F4QAF4_CACFS</name>
<evidence type="ECO:0000259" key="6">
    <source>
        <dbReference type="PROSITE" id="PS51412"/>
    </source>
</evidence>
<evidence type="ECO:0000313" key="8">
    <source>
        <dbReference type="Proteomes" id="UP000007797"/>
    </source>
</evidence>
<evidence type="ECO:0000256" key="5">
    <source>
        <dbReference type="SAM" id="MobiDB-lite"/>
    </source>
</evidence>
<dbReference type="AlphaFoldDB" id="F4QAF4"/>
<dbReference type="PANTHER" id="PTHR45742:SF8">
    <property type="entry name" value="FLOCCULATION PROTEIN FLO11"/>
    <property type="match status" value="1"/>
</dbReference>
<dbReference type="SUPFAM" id="SSF51126">
    <property type="entry name" value="Pectin lyase-like"/>
    <property type="match status" value="1"/>
</dbReference>
<dbReference type="PROSITE" id="PS51412">
    <property type="entry name" value="MACPF_2"/>
    <property type="match status" value="1"/>
</dbReference>
<proteinExistence type="predicted"/>
<feature type="domain" description="MACPF" evidence="6">
    <location>
        <begin position="522"/>
        <end position="859"/>
    </location>
</feature>
<organism evidence="7 8">
    <name type="scientific">Cavenderia fasciculata</name>
    <name type="common">Slime mold</name>
    <name type="synonym">Dictyostelium fasciculatum</name>
    <dbReference type="NCBI Taxonomy" id="261658"/>
    <lineage>
        <taxon>Eukaryota</taxon>
        <taxon>Amoebozoa</taxon>
        <taxon>Evosea</taxon>
        <taxon>Eumycetozoa</taxon>
        <taxon>Dictyostelia</taxon>
        <taxon>Acytosteliales</taxon>
        <taxon>Cavenderiaceae</taxon>
        <taxon>Cavenderia</taxon>
    </lineage>
</organism>
<dbReference type="GO" id="GO:0031640">
    <property type="term" value="P:killing of cells of another organism"/>
    <property type="evidence" value="ECO:0007669"/>
    <property type="project" value="UniProtKB-KW"/>
</dbReference>
<dbReference type="InterPro" id="IPR020864">
    <property type="entry name" value="MACPF"/>
</dbReference>
<keyword evidence="3" id="KW-0204">Cytolysis</keyword>
<dbReference type="SMART" id="SM00457">
    <property type="entry name" value="MACPF"/>
    <property type="match status" value="1"/>
</dbReference>
<keyword evidence="2" id="KW-0964">Secreted</keyword>
<dbReference type="RefSeq" id="XP_004354415.1">
    <property type="nucleotide sequence ID" value="XM_004354363.1"/>
</dbReference>
<dbReference type="PANTHER" id="PTHR45742">
    <property type="entry name" value="COMPLEMENT COMPONENT C6"/>
    <property type="match status" value="1"/>
</dbReference>
<feature type="compositionally biased region" description="Polar residues" evidence="5">
    <location>
        <begin position="754"/>
        <end position="768"/>
    </location>
</feature>
<dbReference type="Proteomes" id="UP000007797">
    <property type="component" value="Unassembled WGS sequence"/>
</dbReference>
<feature type="region of interest" description="Disordered" evidence="5">
    <location>
        <begin position="722"/>
        <end position="797"/>
    </location>
</feature>
<gene>
    <name evidence="7" type="ORF">DFA_10515</name>
</gene>
<dbReference type="Pfam" id="PF01823">
    <property type="entry name" value="MACPF"/>
    <property type="match status" value="1"/>
</dbReference>
<comment type="subcellular location">
    <subcellularLocation>
        <location evidence="1">Secreted</location>
    </subcellularLocation>
</comment>
<evidence type="ECO:0000256" key="3">
    <source>
        <dbReference type="ARBA" id="ARBA00022852"/>
    </source>
</evidence>
<dbReference type="OrthoDB" id="21110at2759"/>
<dbReference type="EMBL" id="GL883026">
    <property type="protein sequence ID" value="EGG15673.1"/>
    <property type="molecule type" value="Genomic_DNA"/>
</dbReference>
<accession>F4QAF4</accession>
<evidence type="ECO:0000313" key="7">
    <source>
        <dbReference type="EMBL" id="EGG15673.1"/>
    </source>
</evidence>
<evidence type="ECO:0000256" key="1">
    <source>
        <dbReference type="ARBA" id="ARBA00004613"/>
    </source>
</evidence>